<keyword evidence="2" id="KW-1185">Reference proteome</keyword>
<accession>A0A1B2HC25</accession>
<sequence length="66" mass="7632">MTDAHTFEDEEPFFEDEHELRANLVATYDEEEAEEILPELLKALPGRLSDHSAQDVVDLAYKIQTR</sequence>
<protein>
    <submittedName>
        <fullName evidence="1">Uncharacterized protein</fullName>
    </submittedName>
</protein>
<gene>
    <name evidence="1" type="ORF">BBK82_03470</name>
</gene>
<proteinExistence type="predicted"/>
<dbReference type="EMBL" id="CP016793">
    <property type="protein sequence ID" value="ANZ35275.1"/>
    <property type="molecule type" value="Genomic_DNA"/>
</dbReference>
<dbReference type="KEGG" id="led:BBK82_03470"/>
<dbReference type="STRING" id="1586287.BBK82_03470"/>
<evidence type="ECO:0000313" key="2">
    <source>
        <dbReference type="Proteomes" id="UP000093053"/>
    </source>
</evidence>
<reference evidence="1 2" key="1">
    <citation type="submission" date="2016-07" db="EMBL/GenBank/DDBJ databases">
        <title>Complete genome sequence of the Lentzea guizhouensis DHS C013.</title>
        <authorList>
            <person name="Cao C."/>
        </authorList>
    </citation>
    <scope>NUCLEOTIDE SEQUENCE [LARGE SCALE GENOMIC DNA]</scope>
    <source>
        <strain evidence="1 2">DHS C013</strain>
    </source>
</reference>
<organism evidence="1 2">
    <name type="scientific">Lentzea guizhouensis</name>
    <dbReference type="NCBI Taxonomy" id="1586287"/>
    <lineage>
        <taxon>Bacteria</taxon>
        <taxon>Bacillati</taxon>
        <taxon>Actinomycetota</taxon>
        <taxon>Actinomycetes</taxon>
        <taxon>Pseudonocardiales</taxon>
        <taxon>Pseudonocardiaceae</taxon>
        <taxon>Lentzea</taxon>
    </lineage>
</organism>
<dbReference type="AlphaFoldDB" id="A0A1B2HC25"/>
<evidence type="ECO:0000313" key="1">
    <source>
        <dbReference type="EMBL" id="ANZ35275.1"/>
    </source>
</evidence>
<dbReference type="Proteomes" id="UP000093053">
    <property type="component" value="Chromosome"/>
</dbReference>
<dbReference type="RefSeq" id="WP_065913691.1">
    <property type="nucleotide sequence ID" value="NZ_CP016793.1"/>
</dbReference>
<name>A0A1B2HC25_9PSEU</name>